<dbReference type="EMBL" id="JANPWB010000013">
    <property type="protein sequence ID" value="KAJ1108573.1"/>
    <property type="molecule type" value="Genomic_DNA"/>
</dbReference>
<keyword evidence="3" id="KW-1185">Reference proteome</keyword>
<reference evidence="2" key="1">
    <citation type="journal article" date="2022" name="bioRxiv">
        <title>Sequencing and chromosome-scale assembly of the giantPleurodeles waltlgenome.</title>
        <authorList>
            <person name="Brown T."/>
            <person name="Elewa A."/>
            <person name="Iarovenko S."/>
            <person name="Subramanian E."/>
            <person name="Araus A.J."/>
            <person name="Petzold A."/>
            <person name="Susuki M."/>
            <person name="Suzuki K.-i.T."/>
            <person name="Hayashi T."/>
            <person name="Toyoda A."/>
            <person name="Oliveira C."/>
            <person name="Osipova E."/>
            <person name="Leigh N.D."/>
            <person name="Simon A."/>
            <person name="Yun M.H."/>
        </authorList>
    </citation>
    <scope>NUCLEOTIDE SEQUENCE</scope>
    <source>
        <strain evidence="2">20211129_DDA</strain>
        <tissue evidence="2">Liver</tissue>
    </source>
</reference>
<sequence length="170" mass="18557">MFGDRHLDRTMPNATRRFLFEEAGDGLARVGPHKFPACAAATPVEPEEVYQRTNPGGLREEQRELGRSNSPASGCQREEPNAKTEGGAEKNASRRPGATTEQDVPIGDERTAEETEPYVPGGDGRSARSRASKVPVGAERSRLREVECNNLPRFWRSVASPGAWKGPGEE</sequence>
<accession>A0AAV7N2N3</accession>
<feature type="region of interest" description="Disordered" evidence="1">
    <location>
        <begin position="38"/>
        <end position="140"/>
    </location>
</feature>
<evidence type="ECO:0000256" key="1">
    <source>
        <dbReference type="SAM" id="MobiDB-lite"/>
    </source>
</evidence>
<comment type="caution">
    <text evidence="2">The sequence shown here is derived from an EMBL/GenBank/DDBJ whole genome shotgun (WGS) entry which is preliminary data.</text>
</comment>
<protein>
    <submittedName>
        <fullName evidence="2">Uncharacterized protein</fullName>
    </submittedName>
</protein>
<evidence type="ECO:0000313" key="2">
    <source>
        <dbReference type="EMBL" id="KAJ1108573.1"/>
    </source>
</evidence>
<proteinExistence type="predicted"/>
<dbReference type="Proteomes" id="UP001066276">
    <property type="component" value="Chromosome 9"/>
</dbReference>
<organism evidence="2 3">
    <name type="scientific">Pleurodeles waltl</name>
    <name type="common">Iberian ribbed newt</name>
    <dbReference type="NCBI Taxonomy" id="8319"/>
    <lineage>
        <taxon>Eukaryota</taxon>
        <taxon>Metazoa</taxon>
        <taxon>Chordata</taxon>
        <taxon>Craniata</taxon>
        <taxon>Vertebrata</taxon>
        <taxon>Euteleostomi</taxon>
        <taxon>Amphibia</taxon>
        <taxon>Batrachia</taxon>
        <taxon>Caudata</taxon>
        <taxon>Salamandroidea</taxon>
        <taxon>Salamandridae</taxon>
        <taxon>Pleurodelinae</taxon>
        <taxon>Pleurodeles</taxon>
    </lineage>
</organism>
<feature type="compositionally biased region" description="Basic and acidic residues" evidence="1">
    <location>
        <begin position="76"/>
        <end position="92"/>
    </location>
</feature>
<name>A0AAV7N2N3_PLEWA</name>
<dbReference type="AlphaFoldDB" id="A0AAV7N2N3"/>
<gene>
    <name evidence="2" type="ORF">NDU88_005949</name>
</gene>
<evidence type="ECO:0000313" key="3">
    <source>
        <dbReference type="Proteomes" id="UP001066276"/>
    </source>
</evidence>